<feature type="compositionally biased region" description="Basic and acidic residues" evidence="1">
    <location>
        <begin position="746"/>
        <end position="757"/>
    </location>
</feature>
<feature type="region of interest" description="Disordered" evidence="1">
    <location>
        <begin position="205"/>
        <end position="389"/>
    </location>
</feature>
<feature type="chain" id="PRO_5009602204" evidence="2">
    <location>
        <begin position="31"/>
        <end position="1154"/>
    </location>
</feature>
<feature type="compositionally biased region" description="Polar residues" evidence="1">
    <location>
        <begin position="337"/>
        <end position="350"/>
    </location>
</feature>
<dbReference type="AlphaFoldDB" id="A0A1G4AWQ5"/>
<feature type="compositionally biased region" description="Basic residues" evidence="1">
    <location>
        <begin position="473"/>
        <end position="484"/>
    </location>
</feature>
<feature type="compositionally biased region" description="Acidic residues" evidence="1">
    <location>
        <begin position="490"/>
        <end position="502"/>
    </location>
</feature>
<feature type="compositionally biased region" description="Polar residues" evidence="1">
    <location>
        <begin position="247"/>
        <end position="272"/>
    </location>
</feature>
<evidence type="ECO:0000313" key="3">
    <source>
        <dbReference type="EMBL" id="OHE93546.1"/>
    </source>
</evidence>
<feature type="region of interest" description="Disordered" evidence="1">
    <location>
        <begin position="464"/>
        <end position="513"/>
    </location>
</feature>
<feature type="signal peptide" evidence="2">
    <location>
        <begin position="1"/>
        <end position="30"/>
    </location>
</feature>
<feature type="compositionally biased region" description="Polar residues" evidence="1">
    <location>
        <begin position="297"/>
        <end position="306"/>
    </location>
</feature>
<feature type="compositionally biased region" description="Basic and acidic residues" evidence="1">
    <location>
        <begin position="316"/>
        <end position="331"/>
    </location>
</feature>
<feature type="compositionally biased region" description="Low complexity" evidence="1">
    <location>
        <begin position="351"/>
        <end position="385"/>
    </location>
</feature>
<feature type="compositionally biased region" description="Low complexity" evidence="1">
    <location>
        <begin position="503"/>
        <end position="513"/>
    </location>
</feature>
<dbReference type="RefSeq" id="XP_022470711.1">
    <property type="nucleotide sequence ID" value="XM_022622769.1"/>
</dbReference>
<keyword evidence="2" id="KW-0732">Signal</keyword>
<feature type="compositionally biased region" description="Low complexity" evidence="1">
    <location>
        <begin position="175"/>
        <end position="189"/>
    </location>
</feature>
<feature type="compositionally biased region" description="Low complexity" evidence="1">
    <location>
        <begin position="930"/>
        <end position="960"/>
    </location>
</feature>
<dbReference type="GeneID" id="34564279"/>
<organism evidence="3 4">
    <name type="scientific">Colletotrichum orchidophilum</name>
    <dbReference type="NCBI Taxonomy" id="1209926"/>
    <lineage>
        <taxon>Eukaryota</taxon>
        <taxon>Fungi</taxon>
        <taxon>Dikarya</taxon>
        <taxon>Ascomycota</taxon>
        <taxon>Pezizomycotina</taxon>
        <taxon>Sordariomycetes</taxon>
        <taxon>Hypocreomycetidae</taxon>
        <taxon>Glomerellales</taxon>
        <taxon>Glomerellaceae</taxon>
        <taxon>Colletotrichum</taxon>
    </lineage>
</organism>
<feature type="region of interest" description="Disordered" evidence="1">
    <location>
        <begin position="917"/>
        <end position="980"/>
    </location>
</feature>
<feature type="compositionally biased region" description="Low complexity" evidence="1">
    <location>
        <begin position="277"/>
        <end position="296"/>
    </location>
</feature>
<feature type="region of interest" description="Disordered" evidence="1">
    <location>
        <begin position="106"/>
        <end position="193"/>
    </location>
</feature>
<evidence type="ECO:0000256" key="1">
    <source>
        <dbReference type="SAM" id="MobiDB-lite"/>
    </source>
</evidence>
<feature type="compositionally biased region" description="Low complexity" evidence="1">
    <location>
        <begin position="214"/>
        <end position="241"/>
    </location>
</feature>
<keyword evidence="4" id="KW-1185">Reference proteome</keyword>
<feature type="compositionally biased region" description="Polar residues" evidence="1">
    <location>
        <begin position="115"/>
        <end position="174"/>
    </location>
</feature>
<protein>
    <submittedName>
        <fullName evidence="3">Uncharacterized protein</fullName>
    </submittedName>
</protein>
<dbReference type="OrthoDB" id="3886018at2759"/>
<gene>
    <name evidence="3" type="ORF">CORC01_11143</name>
</gene>
<evidence type="ECO:0000256" key="2">
    <source>
        <dbReference type="SAM" id="SignalP"/>
    </source>
</evidence>
<name>A0A1G4AWQ5_9PEZI</name>
<comment type="caution">
    <text evidence="3">The sequence shown here is derived from an EMBL/GenBank/DDBJ whole genome shotgun (WGS) entry which is preliminary data.</text>
</comment>
<sequence length="1154" mass="121958">MGKHRSSLKAWCRSLIPIVLFALTVNICQARGRDYKKREGLTGSLASVAPTDGTSLYLSTSELRQGRVVTRIVTTSILITIPCGAPEESSSLASDLITTQSSTHSLDATRGLGSSPIQPSTSSIVNPGVSSSVTNRNNTIGSPANSASIPGSSIQRSQSSDLESTSTNNANGGFSTSSTNPSSASQESQRGSTSFAIPNSFLQTSLSEGGTAQTSRRTTAPDETTTSTASSQPVQLSSSISHAAISDETSTSDVTKGTSVIEVPQTSASGTDRNVETSPMPASASSVASARATTTPISMTEIGQQPTKPPVVSTNDDQKSTKKGDDDDGKSTKAYPGSTQEDTASSTQHVSSTEHSATPTSTSAPGSSGTNSPSSTTTSSTSPENGDFTSYYMTATIQPPEGVDPRTWITWQSTEVTKTSTRDGQAWPTIFPAWSCIGGQLLCHPRCLIPIILCDLPALKLPGPVGFPWAKPPPRKPKGKPRKVRKDDPTDPEDPEDDESEPSETATSSSEASCTATTTFFPDCKQGCTASPIVGSDSSTSFTTSCNTATCKPSIVCSNTVDTTTTTTITTVSATPTESYCGDVGSSCLSCNNKRSDLSGRSLYEKWEPKPDPDILSGPQGLTAAENWPGGPQEWWQRVWNYVWHYCDGLDGPRDLGVITGDKLRESVGYSTMHADVWGDEPLMGATGPFWGCSGILIITKRGIYTSHVWEVPNFYPGGYGDYDIDKEFQEGVLDFLETGSGNRPGEGEFVKGDPTDGTKGSKQIPYPGIKQLKETTPIFDNIPEDTLQVLFIFPVSGGMFSNPIPPNYGDFPPRHPKRLQEWKDWVVNRLGFPADKIKNVGYMKGPNHWPNVIDPKKPMVGYVPPFGLFYWQYHPAHVVEVLPDGTQVRKPTIRVWYEKWLVFEGSWCPAGTVVTRDENGSESCPMPAAPAKSSAAASGGAGSASASASAPASASASAGSPGGQSSGLASTSSSLIGSSSSSKSKAVVWVTATAEVTVTDDVDVTKTVMPGTAVPSGSLASTADIWRIASITQDIAFTDGNSNHTATVSIIQVDGDKKTNVVTARASDGGGPVKLPSELVVTDNSGGALTIYFKEGDKPFDLKSQIGGVDQQWSSNLFSNKTPGGPWCEIKKNTPGEGVLKRSLDCHYRAWGQ</sequence>
<feature type="region of interest" description="Disordered" evidence="1">
    <location>
        <begin position="744"/>
        <end position="764"/>
    </location>
</feature>
<dbReference type="STRING" id="1209926.A0A1G4AWQ5"/>
<reference evidence="3 4" key="1">
    <citation type="submission" date="2016-09" db="EMBL/GenBank/DDBJ databases">
        <authorList>
            <person name="Capua I."/>
            <person name="De Benedictis P."/>
            <person name="Joannis T."/>
            <person name="Lombin L.H."/>
            <person name="Cattoli G."/>
        </authorList>
    </citation>
    <scope>NUCLEOTIDE SEQUENCE [LARGE SCALE GENOMIC DNA]</scope>
    <source>
        <strain evidence="3 4">IMI 309357</strain>
    </source>
</reference>
<dbReference type="EMBL" id="MJBS01000117">
    <property type="protein sequence ID" value="OHE93546.1"/>
    <property type="molecule type" value="Genomic_DNA"/>
</dbReference>
<dbReference type="Proteomes" id="UP000176998">
    <property type="component" value="Unassembled WGS sequence"/>
</dbReference>
<proteinExistence type="predicted"/>
<accession>A0A1G4AWQ5</accession>
<evidence type="ECO:0000313" key="4">
    <source>
        <dbReference type="Proteomes" id="UP000176998"/>
    </source>
</evidence>
<feature type="compositionally biased region" description="Low complexity" evidence="1">
    <location>
        <begin position="967"/>
        <end position="980"/>
    </location>
</feature>